<dbReference type="RefSeq" id="NP_001145010.1">
    <property type="nucleotide sequence ID" value="NM_001151538.1"/>
</dbReference>
<reference evidence="1" key="1">
    <citation type="journal article" date="2009" name="Plant Mol. Biol.">
        <title>Insights into corn genes derived from large-scale cDNA sequencing.</title>
        <authorList>
            <person name="Alexandrov N.N."/>
            <person name="Brover V.V."/>
            <person name="Freidin S."/>
            <person name="Troukhan M.E."/>
            <person name="Tatarinova T.V."/>
            <person name="Zhang H."/>
            <person name="Swaller T.J."/>
            <person name="Lu Y.P."/>
            <person name="Bouck J."/>
            <person name="Flavell R.B."/>
            <person name="Feldmann K.A."/>
        </authorList>
    </citation>
    <scope>NUCLEOTIDE SEQUENCE</scope>
</reference>
<proteinExistence type="evidence at transcript level"/>
<protein>
    <submittedName>
        <fullName evidence="1">Uncharacterized protein</fullName>
    </submittedName>
</protein>
<organism evidence="1">
    <name type="scientific">Zea mays</name>
    <name type="common">Maize</name>
    <dbReference type="NCBI Taxonomy" id="4577"/>
    <lineage>
        <taxon>Eukaryota</taxon>
        <taxon>Viridiplantae</taxon>
        <taxon>Streptophyta</taxon>
        <taxon>Embryophyta</taxon>
        <taxon>Tracheophyta</taxon>
        <taxon>Spermatophyta</taxon>
        <taxon>Magnoliopsida</taxon>
        <taxon>Liliopsida</taxon>
        <taxon>Poales</taxon>
        <taxon>Poaceae</taxon>
        <taxon>PACMAD clade</taxon>
        <taxon>Panicoideae</taxon>
        <taxon>Andropogonodae</taxon>
        <taxon>Andropogoneae</taxon>
        <taxon>Tripsacinae</taxon>
        <taxon>Zea</taxon>
    </lineage>
</organism>
<name>B6U4Z7_MAIZE</name>
<dbReference type="EMBL" id="EU972312">
    <property type="protein sequence ID" value="ACG44430.1"/>
    <property type="molecule type" value="mRNA"/>
</dbReference>
<dbReference type="KEGG" id="zma:100278178"/>
<sequence length="125" mass="13220">MALHRPTGIIPSPCGVMRGCLEGRIPRRGENLAVGPLYNVANSALFAINSNCNLADGEYVLVPEQGAAQEVAPDPAPESASEDLPATALEGSLEDMVAGVTWPSILPPGWTVEWDPTSAEEEHEE</sequence>
<evidence type="ECO:0000313" key="1">
    <source>
        <dbReference type="EMBL" id="ACG44430.1"/>
    </source>
</evidence>
<dbReference type="GeneID" id="100278178"/>
<accession>B6U4Z7</accession>
<dbReference type="AlphaFoldDB" id="B6U4Z7"/>
<dbReference type="OrthoDB" id="10625533at2759"/>